<keyword evidence="2" id="KW-1185">Reference proteome</keyword>
<dbReference type="AlphaFoldDB" id="A0A8J6E726"/>
<name>A0A8J6E726_ELECQ</name>
<organism evidence="1 2">
    <name type="scientific">Eleutherodactylus coqui</name>
    <name type="common">Puerto Rican coqui</name>
    <dbReference type="NCBI Taxonomy" id="57060"/>
    <lineage>
        <taxon>Eukaryota</taxon>
        <taxon>Metazoa</taxon>
        <taxon>Chordata</taxon>
        <taxon>Craniata</taxon>
        <taxon>Vertebrata</taxon>
        <taxon>Euteleostomi</taxon>
        <taxon>Amphibia</taxon>
        <taxon>Batrachia</taxon>
        <taxon>Anura</taxon>
        <taxon>Neobatrachia</taxon>
        <taxon>Hyloidea</taxon>
        <taxon>Eleutherodactylidae</taxon>
        <taxon>Eleutherodactylinae</taxon>
        <taxon>Eleutherodactylus</taxon>
        <taxon>Eleutherodactylus</taxon>
    </lineage>
</organism>
<sequence length="67" mass="7750">MDLPMGTIREDFPGGQRHRYPAVPTAMCRLPERGRSPILLPMARIHMQDQDQQYTNIPAFVVHLLHQ</sequence>
<comment type="caution">
    <text evidence="1">The sequence shown here is derived from an EMBL/GenBank/DDBJ whole genome shotgun (WGS) entry which is preliminary data.</text>
</comment>
<protein>
    <submittedName>
        <fullName evidence="1">Uncharacterized protein</fullName>
    </submittedName>
</protein>
<proteinExistence type="predicted"/>
<accession>A0A8J6E726</accession>
<reference evidence="1" key="1">
    <citation type="thesis" date="2020" institute="ProQuest LLC" country="789 East Eisenhower Parkway, Ann Arbor, MI, USA">
        <title>Comparative Genomics and Chromosome Evolution.</title>
        <authorList>
            <person name="Mudd A.B."/>
        </authorList>
    </citation>
    <scope>NUCLEOTIDE SEQUENCE</scope>
    <source>
        <strain evidence="1">HN-11 Male</strain>
        <tissue evidence="1">Kidney and liver</tissue>
    </source>
</reference>
<dbReference type="EMBL" id="WNTK01094841">
    <property type="protein sequence ID" value="KAG9460238.1"/>
    <property type="molecule type" value="Genomic_DNA"/>
</dbReference>
<evidence type="ECO:0000313" key="1">
    <source>
        <dbReference type="EMBL" id="KAG9460238.1"/>
    </source>
</evidence>
<gene>
    <name evidence="1" type="ORF">GDO78_023131</name>
</gene>
<dbReference type="Proteomes" id="UP000770717">
    <property type="component" value="Unassembled WGS sequence"/>
</dbReference>
<evidence type="ECO:0000313" key="2">
    <source>
        <dbReference type="Proteomes" id="UP000770717"/>
    </source>
</evidence>